<feature type="compositionally biased region" description="Basic residues" evidence="1">
    <location>
        <begin position="35"/>
        <end position="46"/>
    </location>
</feature>
<dbReference type="EMBL" id="CADCTT010000158">
    <property type="protein sequence ID" value="CAA9301199.1"/>
    <property type="molecule type" value="Genomic_DNA"/>
</dbReference>
<feature type="non-terminal residue" evidence="2">
    <location>
        <position position="406"/>
    </location>
</feature>
<feature type="compositionally biased region" description="Basic and acidic residues" evidence="1">
    <location>
        <begin position="1"/>
        <end position="12"/>
    </location>
</feature>
<proteinExistence type="predicted"/>
<dbReference type="EC" id="1.6.5.3" evidence="2"/>
<dbReference type="GO" id="GO:0016491">
    <property type="term" value="F:oxidoreductase activity"/>
    <property type="evidence" value="ECO:0007669"/>
    <property type="project" value="UniProtKB-KW"/>
</dbReference>
<feature type="compositionally biased region" description="Low complexity" evidence="1">
    <location>
        <begin position="47"/>
        <end position="56"/>
    </location>
</feature>
<feature type="region of interest" description="Disordered" evidence="1">
    <location>
        <begin position="1"/>
        <end position="158"/>
    </location>
</feature>
<reference evidence="2" key="1">
    <citation type="submission" date="2020-02" db="EMBL/GenBank/DDBJ databases">
        <authorList>
            <person name="Meier V. D."/>
        </authorList>
    </citation>
    <scope>NUCLEOTIDE SEQUENCE</scope>
    <source>
        <strain evidence="2">AVDCRST_MAG61</strain>
    </source>
</reference>
<keyword evidence="2" id="KW-0560">Oxidoreductase</keyword>
<dbReference type="AlphaFoldDB" id="A0A6J4KCH8"/>
<accession>A0A6J4KCH8</accession>
<keyword evidence="2" id="KW-0830">Ubiquinone</keyword>
<protein>
    <submittedName>
        <fullName evidence="2">NADH-ubiquinone oxidoreductase chain G</fullName>
        <ecNumber evidence="2">1.6.5.3</ecNumber>
    </submittedName>
</protein>
<feature type="compositionally biased region" description="Basic residues" evidence="1">
    <location>
        <begin position="355"/>
        <end position="373"/>
    </location>
</feature>
<organism evidence="2">
    <name type="scientific">uncultured Friedmanniella sp</name>
    <dbReference type="NCBI Taxonomy" id="335381"/>
    <lineage>
        <taxon>Bacteria</taxon>
        <taxon>Bacillati</taxon>
        <taxon>Actinomycetota</taxon>
        <taxon>Actinomycetes</taxon>
        <taxon>Propionibacteriales</taxon>
        <taxon>Nocardioidaceae</taxon>
        <taxon>Friedmanniella</taxon>
        <taxon>environmental samples</taxon>
    </lineage>
</organism>
<sequence>DPHLRRGTERGRAPRGPGLPHHRRRRGERAEGHPRHPRRRAGRHPRPALLRPPAARAGRRLPPVPRRGRDARARRRAAHDDGPARAGQAAGVLHAAGLRGDAGQDAAHLRGRRQVAAGRHGGAAHQPPARLPRLRQGRGVPAAEPGDDQRPRRDPVRRAEADLPQADQHLRAGAARPGALCALRPVHPLLRAGRRRPVHRPGRARRAAAGRDLRARALPLELLRQHHPDLPGRCPDLRVVPLPRPALRPGLRAVGRRARLLRLRGPGRPPPRQGRAPARRQRPRGQRGVDHRQGPLRVLVRRAARPAHDAAGPRRGVGGAPGGVVARGVRGRGAGPAGRRTGRRPHRRTADPRGRLRLRQVRPGRARHPRHRLPVPAALRRGSGVPRRPGRRPAGGGDLRVARASH</sequence>
<evidence type="ECO:0000256" key="1">
    <source>
        <dbReference type="SAM" id="MobiDB-lite"/>
    </source>
</evidence>
<feature type="compositionally biased region" description="Basic and acidic residues" evidence="1">
    <location>
        <begin position="147"/>
        <end position="158"/>
    </location>
</feature>
<feature type="non-terminal residue" evidence="2">
    <location>
        <position position="1"/>
    </location>
</feature>
<feature type="region of interest" description="Disordered" evidence="1">
    <location>
        <begin position="250"/>
        <end position="406"/>
    </location>
</feature>
<evidence type="ECO:0000313" key="2">
    <source>
        <dbReference type="EMBL" id="CAA9301199.1"/>
    </source>
</evidence>
<name>A0A6J4KCH8_9ACTN</name>
<gene>
    <name evidence="2" type="ORF">AVDCRST_MAG61-1010</name>
</gene>